<dbReference type="RefSeq" id="WP_091966601.1">
    <property type="nucleotide sequence ID" value="NZ_FOGZ01000001.1"/>
</dbReference>
<comment type="pathway">
    <text evidence="3 7">Carbohydrate degradation; pentose phosphate pathway; D-ribulose 5-phosphate from D-glucose 6-phosphate (oxidative stage): step 2/3.</text>
</comment>
<dbReference type="CDD" id="cd01400">
    <property type="entry name" value="6PGL"/>
    <property type="match status" value="1"/>
</dbReference>
<gene>
    <name evidence="7" type="primary">pgl</name>
    <name evidence="9" type="ORF">SAMN05443377_101122</name>
</gene>
<accession>A0A1H9PLG3</accession>
<evidence type="ECO:0000256" key="1">
    <source>
        <dbReference type="ARBA" id="ARBA00000832"/>
    </source>
</evidence>
<dbReference type="InterPro" id="IPR006148">
    <property type="entry name" value="Glc/Gal-6P_isomerase"/>
</dbReference>
<dbReference type="Pfam" id="PF01182">
    <property type="entry name" value="Glucosamine_iso"/>
    <property type="match status" value="1"/>
</dbReference>
<sequence length="246" mass="26751">MSAPRVFRYRDGAELAAHAGGRLSAHLAQLQRHQEFVHLCLAGGPTGLELCHQLAALAPSGIFDASRLHLWWSTERFVDTTDPVRFSFQTLSVLAATLPLVPSHIHAMPPRTGTTDVDDAAFAYAEELGGTVFDCCLLDVGEDGHVASIFPRHSSFTAQSKTTLLASGVTDAPYDPPERVTLNFSAINRSRQVWLFASGADKRDAVRAGLEGDPRCPATYPHGTESTLWFVDEAAAQSLPYFRCDL</sequence>
<evidence type="ECO:0000313" key="10">
    <source>
        <dbReference type="Proteomes" id="UP000198815"/>
    </source>
</evidence>
<evidence type="ECO:0000256" key="4">
    <source>
        <dbReference type="ARBA" id="ARBA00010662"/>
    </source>
</evidence>
<protein>
    <recommendedName>
        <fullName evidence="6 7">6-phosphogluconolactonase</fullName>
        <shortName evidence="7">6PGL</shortName>
        <ecNumber evidence="5 7">3.1.1.31</ecNumber>
    </recommendedName>
</protein>
<dbReference type="UniPathway" id="UPA00115">
    <property type="reaction ID" value="UER00409"/>
</dbReference>
<evidence type="ECO:0000313" key="9">
    <source>
        <dbReference type="EMBL" id="SER48930.1"/>
    </source>
</evidence>
<dbReference type="GO" id="GO:0005975">
    <property type="term" value="P:carbohydrate metabolic process"/>
    <property type="evidence" value="ECO:0007669"/>
    <property type="project" value="UniProtKB-UniRule"/>
</dbReference>
<keyword evidence="7" id="KW-0378">Hydrolase</keyword>
<dbReference type="GO" id="GO:0017057">
    <property type="term" value="F:6-phosphogluconolactonase activity"/>
    <property type="evidence" value="ECO:0007669"/>
    <property type="project" value="UniProtKB-UniRule"/>
</dbReference>
<evidence type="ECO:0000256" key="2">
    <source>
        <dbReference type="ARBA" id="ARBA00002681"/>
    </source>
</evidence>
<dbReference type="Proteomes" id="UP000198815">
    <property type="component" value="Unassembled WGS sequence"/>
</dbReference>
<dbReference type="NCBIfam" id="TIGR01198">
    <property type="entry name" value="pgl"/>
    <property type="match status" value="1"/>
</dbReference>
<dbReference type="PANTHER" id="PTHR11054:SF0">
    <property type="entry name" value="6-PHOSPHOGLUCONOLACTONASE"/>
    <property type="match status" value="1"/>
</dbReference>
<dbReference type="AlphaFoldDB" id="A0A1H9PLG3"/>
<comment type="similarity">
    <text evidence="4 7">Belongs to the glucosamine/galactosamine-6-phosphate isomerase family. 6-phosphogluconolactonase subfamily.</text>
</comment>
<dbReference type="OrthoDB" id="9810967at2"/>
<reference evidence="9 10" key="1">
    <citation type="submission" date="2016-10" db="EMBL/GenBank/DDBJ databases">
        <authorList>
            <person name="de Groot N.N."/>
        </authorList>
    </citation>
    <scope>NUCLEOTIDE SEQUENCE [LARGE SCALE GENOMIC DNA]</scope>
    <source>
        <strain evidence="9 10">DSM 16859</strain>
    </source>
</reference>
<dbReference type="Gene3D" id="3.40.50.1360">
    <property type="match status" value="1"/>
</dbReference>
<evidence type="ECO:0000256" key="7">
    <source>
        <dbReference type="RuleBase" id="RU365095"/>
    </source>
</evidence>
<organism evidence="9 10">
    <name type="scientific">Propionibacterium cyclohexanicum</name>
    <dbReference type="NCBI Taxonomy" id="64702"/>
    <lineage>
        <taxon>Bacteria</taxon>
        <taxon>Bacillati</taxon>
        <taxon>Actinomycetota</taxon>
        <taxon>Actinomycetes</taxon>
        <taxon>Propionibacteriales</taxon>
        <taxon>Propionibacteriaceae</taxon>
        <taxon>Propionibacterium</taxon>
    </lineage>
</organism>
<dbReference type="SUPFAM" id="SSF100950">
    <property type="entry name" value="NagB/RpiA/CoA transferase-like"/>
    <property type="match status" value="1"/>
</dbReference>
<keyword evidence="10" id="KW-1185">Reference proteome</keyword>
<dbReference type="EC" id="3.1.1.31" evidence="5 7"/>
<dbReference type="STRING" id="64702.SAMN05443377_101122"/>
<feature type="domain" description="Glucosamine/galactosamine-6-phosphate isomerase" evidence="8">
    <location>
        <begin position="11"/>
        <end position="229"/>
    </location>
</feature>
<evidence type="ECO:0000256" key="6">
    <source>
        <dbReference type="ARBA" id="ARBA00020337"/>
    </source>
</evidence>
<name>A0A1H9PLG3_9ACTN</name>
<evidence type="ECO:0000256" key="5">
    <source>
        <dbReference type="ARBA" id="ARBA00013198"/>
    </source>
</evidence>
<proteinExistence type="inferred from homology"/>
<comment type="catalytic activity">
    <reaction evidence="1 7">
        <text>6-phospho-D-glucono-1,5-lactone + H2O = 6-phospho-D-gluconate + H(+)</text>
        <dbReference type="Rhea" id="RHEA:12556"/>
        <dbReference type="ChEBI" id="CHEBI:15377"/>
        <dbReference type="ChEBI" id="CHEBI:15378"/>
        <dbReference type="ChEBI" id="CHEBI:57955"/>
        <dbReference type="ChEBI" id="CHEBI:58759"/>
        <dbReference type="EC" id="3.1.1.31"/>
    </reaction>
</comment>
<dbReference type="InterPro" id="IPR037171">
    <property type="entry name" value="NagB/RpiA_transferase-like"/>
</dbReference>
<evidence type="ECO:0000256" key="3">
    <source>
        <dbReference type="ARBA" id="ARBA00004961"/>
    </source>
</evidence>
<evidence type="ECO:0000259" key="8">
    <source>
        <dbReference type="Pfam" id="PF01182"/>
    </source>
</evidence>
<dbReference type="GO" id="GO:0006098">
    <property type="term" value="P:pentose-phosphate shunt"/>
    <property type="evidence" value="ECO:0007669"/>
    <property type="project" value="UniProtKB-UniPathway"/>
</dbReference>
<dbReference type="InterPro" id="IPR005900">
    <property type="entry name" value="6-phosphogluconolactonase_DevB"/>
</dbReference>
<comment type="function">
    <text evidence="2 7">Hydrolysis of 6-phosphogluconolactone to 6-phosphogluconate.</text>
</comment>
<dbReference type="PANTHER" id="PTHR11054">
    <property type="entry name" value="6-PHOSPHOGLUCONOLACTONASE"/>
    <property type="match status" value="1"/>
</dbReference>
<dbReference type="EMBL" id="FOGZ01000001">
    <property type="protein sequence ID" value="SER48930.1"/>
    <property type="molecule type" value="Genomic_DNA"/>
</dbReference>
<dbReference type="InterPro" id="IPR039104">
    <property type="entry name" value="6PGL"/>
</dbReference>